<dbReference type="NCBIfam" id="NF041911">
    <property type="entry name" value="HVO_0649"/>
    <property type="match status" value="1"/>
</dbReference>
<accession>A0ABD5Z1Y8</accession>
<dbReference type="Proteomes" id="UP001596447">
    <property type="component" value="Unassembled WGS sequence"/>
</dbReference>
<evidence type="ECO:0000313" key="1">
    <source>
        <dbReference type="EMBL" id="MFC7199181.1"/>
    </source>
</evidence>
<proteinExistence type="predicted"/>
<dbReference type="AlphaFoldDB" id="A0ABD5Z1Y8"/>
<reference evidence="1 2" key="1">
    <citation type="journal article" date="2019" name="Int. J. Syst. Evol. Microbiol.">
        <title>The Global Catalogue of Microorganisms (GCM) 10K type strain sequencing project: providing services to taxonomists for standard genome sequencing and annotation.</title>
        <authorList>
            <consortium name="The Broad Institute Genomics Platform"/>
            <consortium name="The Broad Institute Genome Sequencing Center for Infectious Disease"/>
            <person name="Wu L."/>
            <person name="Ma J."/>
        </authorList>
    </citation>
    <scope>NUCLEOTIDE SEQUENCE [LARGE SCALE GENOMIC DNA]</scope>
    <source>
        <strain evidence="1 2">XZGYJ-43</strain>
    </source>
</reference>
<gene>
    <name evidence="1" type="ORF">ACFQJ9_07080</name>
</gene>
<sequence>MATGRRSGNSAFDRLASHYDDVDLTCPACGYEDEDGRWQKKVRGKRVTFSHVCPSCGEVRTRTIDLNS</sequence>
<protein>
    <submittedName>
        <fullName evidence="1">HVO_0649 family zinc finger protein</fullName>
    </submittedName>
</protein>
<organism evidence="1 2">
    <name type="scientific">Halospeciosus flavus</name>
    <dbReference type="NCBI Taxonomy" id="3032283"/>
    <lineage>
        <taxon>Archaea</taxon>
        <taxon>Methanobacteriati</taxon>
        <taxon>Methanobacteriota</taxon>
        <taxon>Stenosarchaea group</taxon>
        <taxon>Halobacteria</taxon>
        <taxon>Halobacteriales</taxon>
        <taxon>Halobacteriaceae</taxon>
        <taxon>Halospeciosus</taxon>
    </lineage>
</organism>
<dbReference type="EMBL" id="JBHTAR010000011">
    <property type="protein sequence ID" value="MFC7199181.1"/>
    <property type="molecule type" value="Genomic_DNA"/>
</dbReference>
<comment type="caution">
    <text evidence="1">The sequence shown here is derived from an EMBL/GenBank/DDBJ whole genome shotgun (WGS) entry which is preliminary data.</text>
</comment>
<name>A0ABD5Z1Y8_9EURY</name>
<dbReference type="InterPro" id="IPR049696">
    <property type="entry name" value="HVO_0649-like"/>
</dbReference>
<evidence type="ECO:0000313" key="2">
    <source>
        <dbReference type="Proteomes" id="UP001596447"/>
    </source>
</evidence>
<dbReference type="RefSeq" id="WP_279529123.1">
    <property type="nucleotide sequence ID" value="NZ_CP122312.1"/>
</dbReference>
<keyword evidence="2" id="KW-1185">Reference proteome</keyword>